<evidence type="ECO:0000256" key="1">
    <source>
        <dbReference type="ARBA" id="ARBA00004651"/>
    </source>
</evidence>
<evidence type="ECO:0000313" key="13">
    <source>
        <dbReference type="EMBL" id="CAB4793302.1"/>
    </source>
</evidence>
<dbReference type="EMBL" id="CAFAAN010000001">
    <property type="protein sequence ID" value="CAB4793302.1"/>
    <property type="molecule type" value="Genomic_DNA"/>
</dbReference>
<comment type="subcellular location">
    <subcellularLocation>
        <location evidence="1">Cell membrane</location>
        <topology evidence="1">Multi-pass membrane protein</topology>
    </subcellularLocation>
</comment>
<dbReference type="EMBL" id="CAEZZH010000003">
    <property type="protein sequence ID" value="CAB4750734.1"/>
    <property type="molecule type" value="Genomic_DNA"/>
</dbReference>
<feature type="transmembrane region" description="Helical" evidence="7">
    <location>
        <begin position="132"/>
        <end position="149"/>
    </location>
</feature>
<feature type="transmembrane region" description="Helical" evidence="7">
    <location>
        <begin position="7"/>
        <end position="27"/>
    </location>
</feature>
<evidence type="ECO:0000313" key="14">
    <source>
        <dbReference type="EMBL" id="CAB4839298.1"/>
    </source>
</evidence>
<dbReference type="Pfam" id="PF00528">
    <property type="entry name" value="BPD_transp_1"/>
    <property type="match status" value="1"/>
</dbReference>
<evidence type="ECO:0000313" key="15">
    <source>
        <dbReference type="EMBL" id="CAB4948703.1"/>
    </source>
</evidence>
<feature type="transmembrane region" description="Helical" evidence="7">
    <location>
        <begin position="106"/>
        <end position="126"/>
    </location>
</feature>
<sequence>MKSSKTLYVGVGLLSALVLAAIFAPLITSFDPNEPDYVNTLLGPTSQHWLGTDPLGRDVFTRLIYGARIDLAIGLLAVVLPFIIGVSLGLLTGWRGGKTDSIIMRVVDTFIAFPFYVLAIALVFIFGPGIKSIIIAITLVGWVAYCRIVRANVLVAKEQDYIHAARLTGLPSSRILRRHMLPNVISQSIVFAMSDIVLSILAIVSLGYLGLGVPVPTAEWGSMIQEGQGYISEQWWLATLPGLMVVYVGFSLSLIGDGLVARLER</sequence>
<evidence type="ECO:0000256" key="4">
    <source>
        <dbReference type="ARBA" id="ARBA00022692"/>
    </source>
</evidence>
<evidence type="ECO:0000313" key="12">
    <source>
        <dbReference type="EMBL" id="CAB4750734.1"/>
    </source>
</evidence>
<evidence type="ECO:0000313" key="17">
    <source>
        <dbReference type="EMBL" id="CAB5027584.1"/>
    </source>
</evidence>
<evidence type="ECO:0000259" key="8">
    <source>
        <dbReference type="PROSITE" id="PS50928"/>
    </source>
</evidence>
<keyword evidence="4 7" id="KW-0812">Transmembrane</keyword>
<dbReference type="Pfam" id="PF12911">
    <property type="entry name" value="OppC_N"/>
    <property type="match status" value="1"/>
</dbReference>
<evidence type="ECO:0000313" key="16">
    <source>
        <dbReference type="EMBL" id="CAB4976425.1"/>
    </source>
</evidence>
<organism evidence="12">
    <name type="scientific">freshwater metagenome</name>
    <dbReference type="NCBI Taxonomy" id="449393"/>
    <lineage>
        <taxon>unclassified sequences</taxon>
        <taxon>metagenomes</taxon>
        <taxon>ecological metagenomes</taxon>
    </lineage>
</organism>
<dbReference type="EMBL" id="CAFAZW010000001">
    <property type="protein sequence ID" value="CAB4839298.1"/>
    <property type="molecule type" value="Genomic_DNA"/>
</dbReference>
<dbReference type="InterPro" id="IPR035906">
    <property type="entry name" value="MetI-like_sf"/>
</dbReference>
<dbReference type="EMBL" id="CAFBPO010000019">
    <property type="protein sequence ID" value="CAB5027584.1"/>
    <property type="molecule type" value="Genomic_DNA"/>
</dbReference>
<dbReference type="InterPro" id="IPR025966">
    <property type="entry name" value="OppC_N"/>
</dbReference>
<dbReference type="EMBL" id="CAEZUM010000015">
    <property type="protein sequence ID" value="CAB4596086.1"/>
    <property type="molecule type" value="Genomic_DNA"/>
</dbReference>
<keyword evidence="6 7" id="KW-0472">Membrane</keyword>
<keyword evidence="3" id="KW-1003">Cell membrane</keyword>
<keyword evidence="5 7" id="KW-1133">Transmembrane helix</keyword>
<dbReference type="Gene3D" id="1.10.3720.10">
    <property type="entry name" value="MetI-like"/>
    <property type="match status" value="1"/>
</dbReference>
<evidence type="ECO:0000256" key="3">
    <source>
        <dbReference type="ARBA" id="ARBA00022475"/>
    </source>
</evidence>
<dbReference type="EMBL" id="CAFBNM010000003">
    <property type="protein sequence ID" value="CAB4948703.1"/>
    <property type="molecule type" value="Genomic_DNA"/>
</dbReference>
<dbReference type="PROSITE" id="PS50928">
    <property type="entry name" value="ABC_TM1"/>
    <property type="match status" value="1"/>
</dbReference>
<dbReference type="PANTHER" id="PTHR43386">
    <property type="entry name" value="OLIGOPEPTIDE TRANSPORT SYSTEM PERMEASE PROTEIN APPC"/>
    <property type="match status" value="1"/>
</dbReference>
<dbReference type="EMBL" id="CAEZYT010000005">
    <property type="protein sequence ID" value="CAB4728971.1"/>
    <property type="molecule type" value="Genomic_DNA"/>
</dbReference>
<feature type="transmembrane region" description="Helical" evidence="7">
    <location>
        <begin position="184"/>
        <end position="215"/>
    </location>
</feature>
<evidence type="ECO:0000313" key="10">
    <source>
        <dbReference type="EMBL" id="CAB4667039.1"/>
    </source>
</evidence>
<dbReference type="CDD" id="cd06261">
    <property type="entry name" value="TM_PBP2"/>
    <property type="match status" value="1"/>
</dbReference>
<feature type="transmembrane region" description="Helical" evidence="7">
    <location>
        <begin position="71"/>
        <end position="94"/>
    </location>
</feature>
<evidence type="ECO:0000256" key="6">
    <source>
        <dbReference type="ARBA" id="ARBA00023136"/>
    </source>
</evidence>
<evidence type="ECO:0000313" key="18">
    <source>
        <dbReference type="EMBL" id="CAB5070739.1"/>
    </source>
</evidence>
<accession>A0A6J6TVP0</accession>
<gene>
    <name evidence="9" type="ORF">UFOPK1824_00367</name>
    <name evidence="10" type="ORF">UFOPK2340_00183</name>
    <name evidence="11" type="ORF">UFOPK2772_00184</name>
    <name evidence="12" type="ORF">UFOPK2850_00384</name>
    <name evidence="13" type="ORF">UFOPK3027_00099</name>
    <name evidence="14" type="ORF">UFOPK3256_00026</name>
    <name evidence="15" type="ORF">UFOPK3827_00403</name>
    <name evidence="16" type="ORF">UFOPK3982_00126</name>
    <name evidence="17" type="ORF">UFOPK4120_01284</name>
    <name evidence="18" type="ORF">UFOPK4404_00414</name>
</gene>
<evidence type="ECO:0000256" key="5">
    <source>
        <dbReference type="ARBA" id="ARBA00022989"/>
    </source>
</evidence>
<dbReference type="AlphaFoldDB" id="A0A6J6TVP0"/>
<dbReference type="GO" id="GO:0005886">
    <property type="term" value="C:plasma membrane"/>
    <property type="evidence" value="ECO:0007669"/>
    <property type="project" value="UniProtKB-SubCell"/>
</dbReference>
<evidence type="ECO:0000313" key="9">
    <source>
        <dbReference type="EMBL" id="CAB4596086.1"/>
    </source>
</evidence>
<proteinExistence type="predicted"/>
<evidence type="ECO:0000313" key="11">
    <source>
        <dbReference type="EMBL" id="CAB4728971.1"/>
    </source>
</evidence>
<dbReference type="InterPro" id="IPR050366">
    <property type="entry name" value="BP-dependent_transpt_permease"/>
</dbReference>
<evidence type="ECO:0000256" key="7">
    <source>
        <dbReference type="SAM" id="Phobius"/>
    </source>
</evidence>
<dbReference type="SUPFAM" id="SSF161098">
    <property type="entry name" value="MetI-like"/>
    <property type="match status" value="1"/>
</dbReference>
<dbReference type="InterPro" id="IPR000515">
    <property type="entry name" value="MetI-like"/>
</dbReference>
<dbReference type="EMBL" id="CAFBOO010000001">
    <property type="protein sequence ID" value="CAB4976425.1"/>
    <property type="molecule type" value="Genomic_DNA"/>
</dbReference>
<dbReference type="GO" id="GO:0055085">
    <property type="term" value="P:transmembrane transport"/>
    <property type="evidence" value="ECO:0007669"/>
    <property type="project" value="InterPro"/>
</dbReference>
<protein>
    <submittedName>
        <fullName evidence="12">Unannotated protein</fullName>
    </submittedName>
</protein>
<feature type="domain" description="ABC transmembrane type-1" evidence="8">
    <location>
        <begin position="67"/>
        <end position="256"/>
    </location>
</feature>
<feature type="transmembrane region" description="Helical" evidence="7">
    <location>
        <begin position="235"/>
        <end position="255"/>
    </location>
</feature>
<evidence type="ECO:0000256" key="2">
    <source>
        <dbReference type="ARBA" id="ARBA00022448"/>
    </source>
</evidence>
<dbReference type="EMBL" id="CAFBQY010000003">
    <property type="protein sequence ID" value="CAB5070739.1"/>
    <property type="molecule type" value="Genomic_DNA"/>
</dbReference>
<dbReference type="PANTHER" id="PTHR43386:SF1">
    <property type="entry name" value="D,D-DIPEPTIDE TRANSPORT SYSTEM PERMEASE PROTEIN DDPC-RELATED"/>
    <property type="match status" value="1"/>
</dbReference>
<keyword evidence="2" id="KW-0813">Transport</keyword>
<name>A0A6J6TVP0_9ZZZZ</name>
<reference evidence="12" key="1">
    <citation type="submission" date="2020-05" db="EMBL/GenBank/DDBJ databases">
        <authorList>
            <person name="Chiriac C."/>
            <person name="Salcher M."/>
            <person name="Ghai R."/>
            <person name="Kavagutti S V."/>
        </authorList>
    </citation>
    <scope>NUCLEOTIDE SEQUENCE</scope>
</reference>
<dbReference type="EMBL" id="CAEZXC010000006">
    <property type="protein sequence ID" value="CAB4667039.1"/>
    <property type="molecule type" value="Genomic_DNA"/>
</dbReference>